<comment type="caution">
    <text evidence="2">The sequence shown here is derived from an EMBL/GenBank/DDBJ whole genome shotgun (WGS) entry which is preliminary data.</text>
</comment>
<organism evidence="2 3">
    <name type="scientific">Paraphaeosphaeria minitans</name>
    <dbReference type="NCBI Taxonomy" id="565426"/>
    <lineage>
        <taxon>Eukaryota</taxon>
        <taxon>Fungi</taxon>
        <taxon>Dikarya</taxon>
        <taxon>Ascomycota</taxon>
        <taxon>Pezizomycotina</taxon>
        <taxon>Dothideomycetes</taxon>
        <taxon>Pleosporomycetidae</taxon>
        <taxon>Pleosporales</taxon>
        <taxon>Massarineae</taxon>
        <taxon>Didymosphaeriaceae</taxon>
        <taxon>Paraphaeosphaeria</taxon>
    </lineage>
</organism>
<reference evidence="2" key="1">
    <citation type="journal article" date="2020" name="Mol. Plant Microbe Interact.">
        <title>Genome Sequence of the Biocontrol Agent Coniothyrium minitans strain Conio (IMI 134523).</title>
        <authorList>
            <person name="Patel D."/>
            <person name="Shittu T.A."/>
            <person name="Baroncelli R."/>
            <person name="Muthumeenakshi S."/>
            <person name="Osborne T.H."/>
            <person name="Janganan T.K."/>
            <person name="Sreenivasaprasad S."/>
        </authorList>
    </citation>
    <scope>NUCLEOTIDE SEQUENCE</scope>
    <source>
        <strain evidence="2">Conio</strain>
    </source>
</reference>
<gene>
    <name evidence="2" type="ORF">PMIN01_11231</name>
</gene>
<sequence length="871" mass="94340">MATQTPPKGSTGAPLKASTYMHGSTVDGAADMRCPDPSVHKAKNTTLQDHASAAALYSTNSAKTNRNPLGADGKLSSASAATSLKHAQAHDLPSFPSHGIDTRTSAGAAANLAAANFKSPSYPKATPTSAAAGQAALLANNYKMDPLWQPTASAAGSKAALLAHRDGVNLNLWQAEPSAHGYSAANIAMAKKGLGPQADWSNAEEGRKKALIAATGATSETRRKRAQSSPAPPPLYPDAHNSARNALSAATISHSASMRKPQPSATIVTDSNRIGSEAMEAARIQHSKVSREMYTDRPPVALEVEEKKRNDALRASAISMAKKMMDVQEQNKSAGHANSGAIAAQKQQPHVRAEDNLKQEAMRYIGIQEAAQKLAAERLAKIGPDEASRFRSYYGYEKQSRSRLSIRRGRNRANSNPERGNLDSDDDEFQSRRIRAQMTQLNKGIAQVDEKKREQDRNYLIQAAQRKVALQMAGIDKQVYDKTGKFSPSMVEEWDAKARARAAANSEARMENHGKVHIGHGKYMDQSEIDVIAQARMQPTLDEINEKTEKRLAEEEERKLELAEEKRQQQIEQERATDIKTEEKNSKAEEKRALKAKAAEEKAAAKQEKAAEKEKKAEEKRLVKEQKRKSREAPAEHVPVATDGEALGTAAMTTATVTSPTGDAASPVATRALFDEDDHYPDATRAERTSAEEPVAARASATEDEATAARPSTATEDVSTSPTMPTSPPKKRLTGLFSKFKRRSKATPEPGFTGGASLRNSESDPRPHHEATDGTAIPNHIPNSNSNINSNSNRELARRHSDVSSLSGDSSRGRPMERTATQDSNVSQLSEYEEARDTFNESLAPPPSFPTDVNARNSGSPVRDSKFHEVL</sequence>
<feature type="compositionally biased region" description="Basic residues" evidence="1">
    <location>
        <begin position="729"/>
        <end position="745"/>
    </location>
</feature>
<feature type="compositionally biased region" description="Polar residues" evidence="1">
    <location>
        <begin position="651"/>
        <end position="661"/>
    </location>
</feature>
<dbReference type="InterPro" id="IPR024527">
    <property type="entry name" value="Eisosome1"/>
</dbReference>
<evidence type="ECO:0000313" key="3">
    <source>
        <dbReference type="Proteomes" id="UP000756921"/>
    </source>
</evidence>
<dbReference type="EMBL" id="WJXW01000014">
    <property type="protein sequence ID" value="KAF9730362.1"/>
    <property type="molecule type" value="Genomic_DNA"/>
</dbReference>
<feature type="region of interest" description="Disordered" evidence="1">
    <location>
        <begin position="555"/>
        <end position="871"/>
    </location>
</feature>
<evidence type="ECO:0008006" key="4">
    <source>
        <dbReference type="Google" id="ProtNLM"/>
    </source>
</evidence>
<feature type="region of interest" description="Disordered" evidence="1">
    <location>
        <begin position="213"/>
        <end position="241"/>
    </location>
</feature>
<feature type="region of interest" description="Disordered" evidence="1">
    <location>
        <begin position="401"/>
        <end position="428"/>
    </location>
</feature>
<dbReference type="AlphaFoldDB" id="A0A9P6G7L1"/>
<feature type="compositionally biased region" description="Polar residues" evidence="1">
    <location>
        <begin position="819"/>
        <end position="830"/>
    </location>
</feature>
<dbReference type="PANTHER" id="PTHR28298">
    <property type="entry name" value="EISOSOME PROTEIN 1"/>
    <property type="match status" value="1"/>
</dbReference>
<dbReference type="Pfam" id="PF12757">
    <property type="entry name" value="Eisosome1"/>
    <property type="match status" value="1"/>
</dbReference>
<protein>
    <recommendedName>
        <fullName evidence="4">Eisosome protein 1</fullName>
    </recommendedName>
</protein>
<evidence type="ECO:0000313" key="2">
    <source>
        <dbReference type="EMBL" id="KAF9730362.1"/>
    </source>
</evidence>
<feature type="region of interest" description="Disordered" evidence="1">
    <location>
        <begin position="1"/>
        <end position="39"/>
    </location>
</feature>
<feature type="compositionally biased region" description="Basic and acidic residues" evidence="1">
    <location>
        <begin position="680"/>
        <end position="691"/>
    </location>
</feature>
<evidence type="ECO:0000256" key="1">
    <source>
        <dbReference type="SAM" id="MobiDB-lite"/>
    </source>
</evidence>
<dbReference type="GO" id="GO:0070941">
    <property type="term" value="P:eisosome assembly"/>
    <property type="evidence" value="ECO:0007669"/>
    <property type="project" value="TreeGrafter"/>
</dbReference>
<dbReference type="PANTHER" id="PTHR28298:SF1">
    <property type="entry name" value="EISOSOME PROTEIN 1"/>
    <property type="match status" value="1"/>
</dbReference>
<feature type="compositionally biased region" description="Basic and acidic residues" evidence="1">
    <location>
        <begin position="555"/>
        <end position="635"/>
    </location>
</feature>
<dbReference type="OrthoDB" id="4070583at2759"/>
<proteinExistence type="predicted"/>
<feature type="compositionally biased region" description="Low complexity" evidence="1">
    <location>
        <begin position="777"/>
        <end position="793"/>
    </location>
</feature>
<dbReference type="Proteomes" id="UP000756921">
    <property type="component" value="Unassembled WGS sequence"/>
</dbReference>
<accession>A0A9P6G7L1</accession>
<feature type="compositionally biased region" description="Basic and acidic residues" evidence="1">
    <location>
        <begin position="761"/>
        <end position="772"/>
    </location>
</feature>
<name>A0A9P6G7L1_9PLEO</name>
<keyword evidence="3" id="KW-1185">Reference proteome</keyword>
<feature type="region of interest" description="Disordered" evidence="1">
    <location>
        <begin position="59"/>
        <end position="100"/>
    </location>
</feature>